<protein>
    <submittedName>
        <fullName evidence="1">Uu.00g082330.m01.CDS01</fullName>
    </submittedName>
</protein>
<dbReference type="PANTHER" id="PTHR38790:SF4">
    <property type="entry name" value="2EXR DOMAIN-CONTAINING PROTEIN"/>
    <property type="match status" value="1"/>
</dbReference>
<gene>
    <name evidence="1" type="ORF">KHLLAP_LOCUS7515</name>
</gene>
<name>A0AAI8VM15_9PEZI</name>
<reference evidence="1" key="1">
    <citation type="submission" date="2023-10" db="EMBL/GenBank/DDBJ databases">
        <authorList>
            <person name="Hackl T."/>
        </authorList>
    </citation>
    <scope>NUCLEOTIDE SEQUENCE</scope>
</reference>
<dbReference type="Proteomes" id="UP001295740">
    <property type="component" value="Unassembled WGS sequence"/>
</dbReference>
<keyword evidence="2" id="KW-1185">Reference proteome</keyword>
<dbReference type="PANTHER" id="PTHR38790">
    <property type="entry name" value="2EXR DOMAIN-CONTAINING PROTEIN-RELATED"/>
    <property type="match status" value="1"/>
</dbReference>
<proteinExistence type="predicted"/>
<dbReference type="EMBL" id="CAUWAG010000010">
    <property type="protein sequence ID" value="CAJ2507047.1"/>
    <property type="molecule type" value="Genomic_DNA"/>
</dbReference>
<evidence type="ECO:0000313" key="1">
    <source>
        <dbReference type="EMBL" id="CAJ2507047.1"/>
    </source>
</evidence>
<accession>A0AAI8VM15</accession>
<evidence type="ECO:0000313" key="2">
    <source>
        <dbReference type="Proteomes" id="UP001295740"/>
    </source>
</evidence>
<comment type="caution">
    <text evidence="1">The sequence shown here is derived from an EMBL/GenBank/DDBJ whole genome shotgun (WGS) entry which is preliminary data.</text>
</comment>
<dbReference type="AlphaFoldDB" id="A0AAI8VM15"/>
<organism evidence="1 2">
    <name type="scientific">Anthostomella pinea</name>
    <dbReference type="NCBI Taxonomy" id="933095"/>
    <lineage>
        <taxon>Eukaryota</taxon>
        <taxon>Fungi</taxon>
        <taxon>Dikarya</taxon>
        <taxon>Ascomycota</taxon>
        <taxon>Pezizomycotina</taxon>
        <taxon>Sordariomycetes</taxon>
        <taxon>Xylariomycetidae</taxon>
        <taxon>Xylariales</taxon>
        <taxon>Xylariaceae</taxon>
        <taxon>Anthostomella</taxon>
    </lineage>
</organism>
<sequence>MATQPENPFLRLPAELRNTIYELYLASFSGYYTPATSSPSDAALLRPFDNTASSSYTTNDGPLGPTSLLLVARQVYDDAYTVALDTLTFYFAGEDAILDFVEFHQRRETARYIQHVIYDCTSQAKGSISITGTHRFFRGLRRAATLPELRTLEVRCDHTMATRLSPSELMKALEAYPAIEKVVFRDVAAEVNRARQLRFITGTDAISPPELDGLERDEQLVWIASAGSGRLSFLGPIAERMRVHFYDHWSTRVAGRLRTLNEAVAVRLQQAVVAIQTEEEKEEGRYNFADGGDGDVVVRQTVTAPSQMFMTADYSEWDNEGVPRKDARGRRIPQKKMYALYRQHERQKDLYDRSLAE</sequence>